<keyword evidence="2" id="KW-1185">Reference proteome</keyword>
<evidence type="ECO:0000313" key="1">
    <source>
        <dbReference type="EMBL" id="KMS65581.1"/>
    </source>
</evidence>
<accession>A0A0J7YPT3</accession>
<dbReference type="OrthoDB" id="10039976at2759"/>
<protein>
    <submittedName>
        <fullName evidence="1">Uncharacterized protein</fullName>
    </submittedName>
</protein>
<dbReference type="AlphaFoldDB" id="A0A0J7YPT3"/>
<evidence type="ECO:0000313" key="2">
    <source>
        <dbReference type="Proteomes" id="UP000035740"/>
    </source>
</evidence>
<dbReference type="Gramene" id="KMS65581">
    <property type="protein sequence ID" value="KMS65581"/>
    <property type="gene ID" value="BVRB_034520"/>
</dbReference>
<dbReference type="Proteomes" id="UP000035740">
    <property type="component" value="Unassembled WGS sequence"/>
</dbReference>
<reference evidence="1 2" key="1">
    <citation type="journal article" date="2014" name="Nature">
        <title>The genome of the recently domesticated crop plant sugar beet (Beta vulgaris).</title>
        <authorList>
            <person name="Dohm J.C."/>
            <person name="Minoche A.E."/>
            <person name="Holtgrawe D."/>
            <person name="Capella-Gutierrez S."/>
            <person name="Zakrzewski F."/>
            <person name="Tafer H."/>
            <person name="Rupp O."/>
            <person name="Sorensen T.R."/>
            <person name="Stracke R."/>
            <person name="Reinhardt R."/>
            <person name="Goesmann A."/>
            <person name="Kraft T."/>
            <person name="Schulz B."/>
            <person name="Stadler P.F."/>
            <person name="Schmidt T."/>
            <person name="Gabaldon T."/>
            <person name="Lehrach H."/>
            <person name="Weisshaar B."/>
            <person name="Himmelbauer H."/>
        </authorList>
    </citation>
    <scope>NUCLEOTIDE SEQUENCE [LARGE SCALE GENOMIC DNA]</scope>
    <source>
        <tissue evidence="1">Taproot</tissue>
    </source>
</reference>
<sequence length="56" mass="6017">MAHSASDDSTITPNVVAAAPRRETVDNLVTRELEPSDFERGFVKLLGQLTTVGDTS</sequence>
<proteinExistence type="predicted"/>
<organism evidence="1 2">
    <name type="scientific">Beta vulgaris subsp. vulgaris</name>
    <name type="common">Beet</name>
    <dbReference type="NCBI Taxonomy" id="3555"/>
    <lineage>
        <taxon>Eukaryota</taxon>
        <taxon>Viridiplantae</taxon>
        <taxon>Streptophyta</taxon>
        <taxon>Embryophyta</taxon>
        <taxon>Tracheophyta</taxon>
        <taxon>Spermatophyta</taxon>
        <taxon>Magnoliopsida</taxon>
        <taxon>eudicotyledons</taxon>
        <taxon>Gunneridae</taxon>
        <taxon>Pentapetalae</taxon>
        <taxon>Caryophyllales</taxon>
        <taxon>Chenopodiaceae</taxon>
        <taxon>Betoideae</taxon>
        <taxon>Beta</taxon>
    </lineage>
</organism>
<dbReference type="EMBL" id="KQ106627">
    <property type="protein sequence ID" value="KMS65581.1"/>
    <property type="molecule type" value="Genomic_DNA"/>
</dbReference>
<name>A0A0J7YPT3_BETVV</name>
<gene>
    <name evidence="1" type="ORF">BVRB_034520</name>
</gene>